<reference evidence="2 3" key="1">
    <citation type="submission" date="2020-08" db="EMBL/GenBank/DDBJ databases">
        <title>The Agave Microbiome: Exploring the role of microbial communities in plant adaptations to desert environments.</title>
        <authorList>
            <person name="Partida-Martinez L.P."/>
        </authorList>
    </citation>
    <scope>NUCLEOTIDE SEQUENCE [LARGE SCALE GENOMIC DNA]</scope>
    <source>
        <strain evidence="2 3">AT2.18</strain>
    </source>
</reference>
<accession>A0A839Q8R2</accession>
<name>A0A839Q8R2_MYCIR</name>
<keyword evidence="3" id="KW-1185">Reference proteome</keyword>
<dbReference type="Proteomes" id="UP000550501">
    <property type="component" value="Unassembled WGS sequence"/>
</dbReference>
<organism evidence="2 3">
    <name type="scientific">Mycolicibacterium iranicum</name>
    <name type="common">Mycobacterium iranicum</name>
    <dbReference type="NCBI Taxonomy" id="912594"/>
    <lineage>
        <taxon>Bacteria</taxon>
        <taxon>Bacillati</taxon>
        <taxon>Actinomycetota</taxon>
        <taxon>Actinomycetes</taxon>
        <taxon>Mycobacteriales</taxon>
        <taxon>Mycobacteriaceae</taxon>
        <taxon>Mycolicibacterium</taxon>
    </lineage>
</organism>
<dbReference type="AlphaFoldDB" id="A0A839Q8R2"/>
<proteinExistence type="predicted"/>
<protein>
    <submittedName>
        <fullName evidence="2">Uncharacterized protein</fullName>
    </submittedName>
</protein>
<sequence length="61" mass="6062">MALLRVAAAAFACLALVAGGLQLAAFASGASPRHLVLGVFACAVGVSVAVAVVAAVWRNRR</sequence>
<keyword evidence="1" id="KW-1133">Transmembrane helix</keyword>
<comment type="caution">
    <text evidence="2">The sequence shown here is derived from an EMBL/GenBank/DDBJ whole genome shotgun (WGS) entry which is preliminary data.</text>
</comment>
<evidence type="ECO:0000256" key="1">
    <source>
        <dbReference type="SAM" id="Phobius"/>
    </source>
</evidence>
<keyword evidence="1" id="KW-0472">Membrane</keyword>
<evidence type="ECO:0000313" key="2">
    <source>
        <dbReference type="EMBL" id="MBB2991883.1"/>
    </source>
</evidence>
<gene>
    <name evidence="2" type="ORF">FHR72_003373</name>
</gene>
<feature type="transmembrane region" description="Helical" evidence="1">
    <location>
        <begin position="34"/>
        <end position="57"/>
    </location>
</feature>
<dbReference type="RefSeq" id="WP_183470009.1">
    <property type="nucleotide sequence ID" value="NZ_JACHVU010000007.1"/>
</dbReference>
<keyword evidence="1" id="KW-0812">Transmembrane</keyword>
<dbReference type="EMBL" id="JACHVU010000007">
    <property type="protein sequence ID" value="MBB2991883.1"/>
    <property type="molecule type" value="Genomic_DNA"/>
</dbReference>
<evidence type="ECO:0000313" key="3">
    <source>
        <dbReference type="Proteomes" id="UP000550501"/>
    </source>
</evidence>